<dbReference type="RefSeq" id="WP_104270975.1">
    <property type="nucleotide sequence ID" value="NZ_CP171359.1"/>
</dbReference>
<dbReference type="SMART" id="SM00091">
    <property type="entry name" value="PAS"/>
    <property type="match status" value="2"/>
</dbReference>
<dbReference type="PROSITE" id="PS50113">
    <property type="entry name" value="PAC"/>
    <property type="match status" value="1"/>
</dbReference>
<dbReference type="InterPro" id="IPR035965">
    <property type="entry name" value="PAS-like_dom_sf"/>
</dbReference>
<dbReference type="Pfam" id="PF00990">
    <property type="entry name" value="GGDEF"/>
    <property type="match status" value="1"/>
</dbReference>
<dbReference type="InterPro" id="IPR029787">
    <property type="entry name" value="Nucleotide_cyclase"/>
</dbReference>
<name>A0A3D8H0M3_9GAMM</name>
<dbReference type="GO" id="GO:0005886">
    <property type="term" value="C:plasma membrane"/>
    <property type="evidence" value="ECO:0007669"/>
    <property type="project" value="TreeGrafter"/>
</dbReference>
<accession>A0A3D8H0M3</accession>
<comment type="cofactor">
    <cofactor evidence="1">
        <name>Mg(2+)</name>
        <dbReference type="ChEBI" id="CHEBI:18420"/>
    </cofactor>
</comment>
<dbReference type="InterPro" id="IPR050469">
    <property type="entry name" value="Diguanylate_Cyclase"/>
</dbReference>
<organism evidence="7 8">
    <name type="scientific">Marinobacter flavimaris</name>
    <dbReference type="NCBI Taxonomy" id="262076"/>
    <lineage>
        <taxon>Bacteria</taxon>
        <taxon>Pseudomonadati</taxon>
        <taxon>Pseudomonadota</taxon>
        <taxon>Gammaproteobacteria</taxon>
        <taxon>Pseudomonadales</taxon>
        <taxon>Marinobacteraceae</taxon>
        <taxon>Marinobacter</taxon>
    </lineage>
</organism>
<feature type="domain" description="PAS" evidence="4">
    <location>
        <begin position="168"/>
        <end position="226"/>
    </location>
</feature>
<dbReference type="GO" id="GO:0043709">
    <property type="term" value="P:cell adhesion involved in single-species biofilm formation"/>
    <property type="evidence" value="ECO:0007669"/>
    <property type="project" value="TreeGrafter"/>
</dbReference>
<evidence type="ECO:0000313" key="7">
    <source>
        <dbReference type="EMBL" id="RDU40215.1"/>
    </source>
</evidence>
<evidence type="ECO:0000259" key="4">
    <source>
        <dbReference type="PROSITE" id="PS50112"/>
    </source>
</evidence>
<feature type="domain" description="GGDEF" evidence="6">
    <location>
        <begin position="311"/>
        <end position="443"/>
    </location>
</feature>
<dbReference type="GO" id="GO:1902201">
    <property type="term" value="P:negative regulation of bacterial-type flagellum-dependent cell motility"/>
    <property type="evidence" value="ECO:0007669"/>
    <property type="project" value="TreeGrafter"/>
</dbReference>
<dbReference type="PROSITE" id="PS50112">
    <property type="entry name" value="PAS"/>
    <property type="match status" value="2"/>
</dbReference>
<dbReference type="EMBL" id="QRDH01000006">
    <property type="protein sequence ID" value="RDU40215.1"/>
    <property type="molecule type" value="Genomic_DNA"/>
</dbReference>
<dbReference type="Gene3D" id="3.30.70.270">
    <property type="match status" value="1"/>
</dbReference>
<dbReference type="InterPro" id="IPR000700">
    <property type="entry name" value="PAS-assoc_C"/>
</dbReference>
<dbReference type="InterPro" id="IPR000160">
    <property type="entry name" value="GGDEF_dom"/>
</dbReference>
<evidence type="ECO:0000259" key="6">
    <source>
        <dbReference type="PROSITE" id="PS50887"/>
    </source>
</evidence>
<dbReference type="Pfam" id="PF08447">
    <property type="entry name" value="PAS_3"/>
    <property type="match status" value="2"/>
</dbReference>
<dbReference type="InterPro" id="IPR001610">
    <property type="entry name" value="PAC"/>
</dbReference>
<feature type="domain" description="PAS" evidence="4">
    <location>
        <begin position="12"/>
        <end position="85"/>
    </location>
</feature>
<sequence>MPSHSFYLQQDEASRLKTILEGTGAGTWEWNVQTGETIFNERWAEIIGYSLEELQPVSIDTWMKHAHPDDLALSEQKLTAHFRGDSEYYECEARMRHRDGYWVWVRDYGRLVSRTLEGEPEWISGTHIEISSSKQYEQRLEQIKAEQQQTIQRFEKMASLLPGVVFQFEIKPDGTMTFPYASAGIERVYGVTPEQALADGTIVFQAIHPEDRGFVEQTINHSKKSGENWICEYRVINEGVVSWVLGRSKPEFKPDGTVIWHGAILDITSQKTLEEELRQTSTTDDLTGAANRRRFTEVLSWEFERLKRNGAGYAVVLFDFDWFKRVNDHYGHHVGDLVLRETAHRIKNELRTGDTLGRIGGEEFAVLLPQCDENSARQFAERLRRSVEQLRFIGFDELRGTITCGVAISDRTDEKPSQILVRADQAMYRGKAQGRNQVVVFDYNDQDSG</sequence>
<feature type="domain" description="PAC" evidence="5">
    <location>
        <begin position="89"/>
        <end position="142"/>
    </location>
</feature>
<dbReference type="SUPFAM" id="SSF55785">
    <property type="entry name" value="PYP-like sensor domain (PAS domain)"/>
    <property type="match status" value="2"/>
</dbReference>
<reference evidence="7 8" key="1">
    <citation type="submission" date="2018-08" db="EMBL/GenBank/DDBJ databases">
        <title>Genome sequence of Marinobacter flavimaris KCTC 12185.</title>
        <authorList>
            <person name="Chun J."/>
            <person name="Kim B.-Y."/>
            <person name="Choi S.-B."/>
            <person name="Kwak M.-J."/>
        </authorList>
    </citation>
    <scope>NUCLEOTIDE SEQUENCE [LARGE SCALE GENOMIC DNA]</scope>
    <source>
        <strain evidence="7 8">KCTC 12185</strain>
    </source>
</reference>
<proteinExistence type="predicted"/>
<dbReference type="SMART" id="SM00267">
    <property type="entry name" value="GGDEF"/>
    <property type="match status" value="1"/>
</dbReference>
<evidence type="ECO:0000259" key="5">
    <source>
        <dbReference type="PROSITE" id="PS50113"/>
    </source>
</evidence>
<evidence type="ECO:0000256" key="3">
    <source>
        <dbReference type="ARBA" id="ARBA00034247"/>
    </source>
</evidence>
<dbReference type="AlphaFoldDB" id="A0A3D8H0M3"/>
<dbReference type="PANTHER" id="PTHR45138:SF9">
    <property type="entry name" value="DIGUANYLATE CYCLASE DGCM-RELATED"/>
    <property type="match status" value="1"/>
</dbReference>
<protein>
    <recommendedName>
        <fullName evidence="2">diguanylate cyclase</fullName>
        <ecNumber evidence="2">2.7.7.65</ecNumber>
    </recommendedName>
</protein>
<dbReference type="Gene3D" id="3.30.450.20">
    <property type="entry name" value="PAS domain"/>
    <property type="match status" value="2"/>
</dbReference>
<keyword evidence="8" id="KW-1185">Reference proteome</keyword>
<comment type="caution">
    <text evidence="7">The sequence shown here is derived from an EMBL/GenBank/DDBJ whole genome shotgun (WGS) entry which is preliminary data.</text>
</comment>
<dbReference type="PROSITE" id="PS50887">
    <property type="entry name" value="GGDEF"/>
    <property type="match status" value="1"/>
</dbReference>
<dbReference type="NCBIfam" id="TIGR00229">
    <property type="entry name" value="sensory_box"/>
    <property type="match status" value="2"/>
</dbReference>
<evidence type="ECO:0000256" key="2">
    <source>
        <dbReference type="ARBA" id="ARBA00012528"/>
    </source>
</evidence>
<evidence type="ECO:0000256" key="1">
    <source>
        <dbReference type="ARBA" id="ARBA00001946"/>
    </source>
</evidence>
<gene>
    <name evidence="7" type="ORF">DXI23_13465</name>
</gene>
<dbReference type="CDD" id="cd00130">
    <property type="entry name" value="PAS"/>
    <property type="match status" value="2"/>
</dbReference>
<dbReference type="NCBIfam" id="TIGR00254">
    <property type="entry name" value="GGDEF"/>
    <property type="match status" value="1"/>
</dbReference>
<dbReference type="FunFam" id="3.30.70.270:FF:000001">
    <property type="entry name" value="Diguanylate cyclase domain protein"/>
    <property type="match status" value="1"/>
</dbReference>
<dbReference type="SMART" id="SM00086">
    <property type="entry name" value="PAC"/>
    <property type="match status" value="1"/>
</dbReference>
<dbReference type="InterPro" id="IPR000014">
    <property type="entry name" value="PAS"/>
</dbReference>
<dbReference type="InterPro" id="IPR013655">
    <property type="entry name" value="PAS_fold_3"/>
</dbReference>
<dbReference type="CDD" id="cd01949">
    <property type="entry name" value="GGDEF"/>
    <property type="match status" value="1"/>
</dbReference>
<comment type="catalytic activity">
    <reaction evidence="3">
        <text>2 GTP = 3',3'-c-di-GMP + 2 diphosphate</text>
        <dbReference type="Rhea" id="RHEA:24898"/>
        <dbReference type="ChEBI" id="CHEBI:33019"/>
        <dbReference type="ChEBI" id="CHEBI:37565"/>
        <dbReference type="ChEBI" id="CHEBI:58805"/>
        <dbReference type="EC" id="2.7.7.65"/>
    </reaction>
</comment>
<dbReference type="InterPro" id="IPR043128">
    <property type="entry name" value="Rev_trsase/Diguanyl_cyclase"/>
</dbReference>
<dbReference type="SUPFAM" id="SSF55073">
    <property type="entry name" value="Nucleotide cyclase"/>
    <property type="match status" value="1"/>
</dbReference>
<dbReference type="Proteomes" id="UP000256431">
    <property type="component" value="Unassembled WGS sequence"/>
</dbReference>
<dbReference type="PANTHER" id="PTHR45138">
    <property type="entry name" value="REGULATORY COMPONENTS OF SENSORY TRANSDUCTION SYSTEM"/>
    <property type="match status" value="1"/>
</dbReference>
<evidence type="ECO:0000313" key="8">
    <source>
        <dbReference type="Proteomes" id="UP000256431"/>
    </source>
</evidence>
<dbReference type="EC" id="2.7.7.65" evidence="2"/>
<dbReference type="GO" id="GO:0052621">
    <property type="term" value="F:diguanylate cyclase activity"/>
    <property type="evidence" value="ECO:0007669"/>
    <property type="project" value="UniProtKB-EC"/>
</dbReference>